<reference evidence="3" key="1">
    <citation type="submission" date="2020-11" db="EMBL/GenBank/DDBJ databases">
        <title>Nocardioides sp. nov., isolated from Soil of Cynanchum wilfordii Hemsley rhizosphere.</title>
        <authorList>
            <person name="Lee J.-S."/>
            <person name="Suh M.K."/>
            <person name="Kim J.-S."/>
        </authorList>
    </citation>
    <scope>NUCLEOTIDE SEQUENCE</scope>
    <source>
        <strain evidence="3">KCTC 19275</strain>
    </source>
</reference>
<accession>A0A930VCK3</accession>
<sequence length="271" mass="28364">MRVFVSVDMEGVAGIVDWEQCRAPGTAYEEGRRLLVAEVNAAIDGALAGGATDILVNDAHSVMRNLPPGELHGRASYLAGSHKPLYMMEGLDDSFGAVLYVGYHGSMGSAGVLSHTYNPRAVHQVRIGGTVAGESGLNALVAAAYGVPVVLVTGDQTVGPEAAPFCPGIEAVQVKRAVSRFAAESLHPDRACELVRDGAERAVAKAADTEAPSFGDEVVVEVDWRTADQATMAAWVGGSVEGRTTTITGRDPLAVYQTFVTQVLLTRGVAE</sequence>
<keyword evidence="4" id="KW-1185">Reference proteome</keyword>
<dbReference type="SUPFAM" id="SSF63992">
    <property type="entry name" value="Dipeptide transport protein"/>
    <property type="match status" value="1"/>
</dbReference>
<dbReference type="InterPro" id="IPR036177">
    <property type="entry name" value="Peptidase_M55_sf"/>
</dbReference>
<dbReference type="CDD" id="cd08663">
    <property type="entry name" value="DAP_dppA_1"/>
    <property type="match status" value="1"/>
</dbReference>
<evidence type="ECO:0000313" key="3">
    <source>
        <dbReference type="EMBL" id="MBF4762081.1"/>
    </source>
</evidence>
<dbReference type="RefSeq" id="WP_194705234.1">
    <property type="nucleotide sequence ID" value="NZ_JADKPN010000001.1"/>
</dbReference>
<proteinExistence type="predicted"/>
<dbReference type="GO" id="GO:0046872">
    <property type="term" value="F:metal ion binding"/>
    <property type="evidence" value="ECO:0007669"/>
    <property type="project" value="UniProtKB-KW"/>
</dbReference>
<evidence type="ECO:0000313" key="4">
    <source>
        <dbReference type="Proteomes" id="UP000640489"/>
    </source>
</evidence>
<feature type="binding site" evidence="2">
    <location>
        <position position="10"/>
    </location>
    <ligand>
        <name>Zn(2+)</name>
        <dbReference type="ChEBI" id="CHEBI:29105"/>
        <label>1</label>
    </ligand>
</feature>
<dbReference type="Gene3D" id="3.40.50.10780">
    <property type="entry name" value="Dipeptide transport protein"/>
    <property type="match status" value="1"/>
</dbReference>
<feature type="binding site" evidence="2">
    <location>
        <position position="104"/>
    </location>
    <ligand>
        <name>Zn(2+)</name>
        <dbReference type="ChEBI" id="CHEBI:29105"/>
        <label>2</label>
    </ligand>
</feature>
<feature type="binding site" evidence="2">
    <location>
        <position position="134"/>
    </location>
    <ligand>
        <name>Zn(2+)</name>
        <dbReference type="ChEBI" id="CHEBI:29105"/>
        <label>2</label>
    </ligand>
</feature>
<keyword evidence="2" id="KW-0479">Metal-binding</keyword>
<dbReference type="InterPro" id="IPR007035">
    <property type="entry name" value="Peptidase_M55"/>
</dbReference>
<dbReference type="InterPro" id="IPR027476">
    <property type="entry name" value="DppA_N"/>
</dbReference>
<feature type="active site" description="Nucleophile" evidence="1">
    <location>
        <position position="115"/>
    </location>
</feature>
<dbReference type="Proteomes" id="UP000640489">
    <property type="component" value="Unassembled WGS sequence"/>
</dbReference>
<dbReference type="AlphaFoldDB" id="A0A930VCK3"/>
<evidence type="ECO:0000256" key="2">
    <source>
        <dbReference type="PIRSR" id="PIRSR015853-2"/>
    </source>
</evidence>
<dbReference type="Pfam" id="PF04951">
    <property type="entry name" value="Peptidase_M55"/>
    <property type="match status" value="1"/>
</dbReference>
<feature type="binding site" evidence="2">
    <location>
        <position position="8"/>
    </location>
    <ligand>
        <name>Zn(2+)</name>
        <dbReference type="ChEBI" id="CHEBI:29105"/>
        <label>1</label>
    </ligand>
</feature>
<dbReference type="PIRSF" id="PIRSF015853">
    <property type="entry name" value="Pep_DppA"/>
    <property type="match status" value="1"/>
</dbReference>
<dbReference type="Gene3D" id="3.30.1360.130">
    <property type="entry name" value="Dipeptide transport protein"/>
    <property type="match status" value="1"/>
</dbReference>
<protein>
    <submittedName>
        <fullName evidence="3">M55 family metallopeptidase</fullName>
    </submittedName>
</protein>
<name>A0A930VCK3_9ACTN</name>
<organism evidence="3 4">
    <name type="scientific">Nocardioides islandensis</name>
    <dbReference type="NCBI Taxonomy" id="433663"/>
    <lineage>
        <taxon>Bacteria</taxon>
        <taxon>Bacillati</taxon>
        <taxon>Actinomycetota</taxon>
        <taxon>Actinomycetes</taxon>
        <taxon>Propionibacteriales</taxon>
        <taxon>Nocardioidaceae</taxon>
        <taxon>Nocardioides</taxon>
    </lineage>
</organism>
<comment type="caution">
    <text evidence="3">The sequence shown here is derived from an EMBL/GenBank/DDBJ whole genome shotgun (WGS) entry which is preliminary data.</text>
</comment>
<dbReference type="EMBL" id="JADKPN010000001">
    <property type="protein sequence ID" value="MBF4762081.1"/>
    <property type="molecule type" value="Genomic_DNA"/>
</dbReference>
<keyword evidence="2" id="KW-0862">Zinc</keyword>
<feature type="binding site" evidence="2">
    <location>
        <position position="60"/>
    </location>
    <ligand>
        <name>Zn(2+)</name>
        <dbReference type="ChEBI" id="CHEBI:29105"/>
        <label>2</label>
    </ligand>
</feature>
<gene>
    <name evidence="3" type="ORF">ISU07_02995</name>
</gene>
<feature type="binding site" evidence="2">
    <location>
        <position position="8"/>
    </location>
    <ligand>
        <name>Zn(2+)</name>
        <dbReference type="ChEBI" id="CHEBI:29105"/>
        <label>2</label>
    </ligand>
</feature>
<evidence type="ECO:0000256" key="1">
    <source>
        <dbReference type="PIRSR" id="PIRSR015853-1"/>
    </source>
</evidence>